<evidence type="ECO:0000256" key="3">
    <source>
        <dbReference type="ARBA" id="ARBA00012856"/>
    </source>
</evidence>
<keyword evidence="5 8" id="KW-0521">NADP</keyword>
<evidence type="ECO:0000256" key="6">
    <source>
        <dbReference type="ARBA" id="ARBA00023002"/>
    </source>
</evidence>
<dbReference type="RefSeq" id="WP_279244064.1">
    <property type="nucleotide sequence ID" value="NZ_SHNN01000001.1"/>
</dbReference>
<keyword evidence="4 8" id="KW-0554">One-carbon metabolism</keyword>
<evidence type="ECO:0000256" key="7">
    <source>
        <dbReference type="ARBA" id="ARBA00025067"/>
    </source>
</evidence>
<dbReference type="EC" id="1.5.1.3" evidence="3 8"/>
<dbReference type="InterPro" id="IPR012259">
    <property type="entry name" value="DHFR"/>
</dbReference>
<dbReference type="InterPro" id="IPR001796">
    <property type="entry name" value="DHFR_dom"/>
</dbReference>
<name>A0ABT3TD28_9GAMM</name>
<evidence type="ECO:0000256" key="5">
    <source>
        <dbReference type="ARBA" id="ARBA00022857"/>
    </source>
</evidence>
<accession>A0ABT3TD28</accession>
<feature type="domain" description="DHFR" evidence="10">
    <location>
        <begin position="2"/>
        <end position="166"/>
    </location>
</feature>
<dbReference type="Pfam" id="PF00186">
    <property type="entry name" value="DHFR_1"/>
    <property type="match status" value="1"/>
</dbReference>
<sequence length="168" mass="18353">MHLALIAAVADNGVIGSNNALPWHLPEDLRYFKRSTMGKPIVMGRLTYESIGRPLPGRTNIVVSREAGLKIDGVQVAGDLPAALELGKVAAAKAGVDELVVIGGAQIYALALPLAQRLYLTEVHADVSGDVFFPAWDRTQWQELEREPHQAGDANPYDYSFVVYERRS</sequence>
<evidence type="ECO:0000256" key="9">
    <source>
        <dbReference type="RuleBase" id="RU004474"/>
    </source>
</evidence>
<organism evidence="11 12">
    <name type="scientific">Candidatus Litorirhabdus singularis</name>
    <dbReference type="NCBI Taxonomy" id="2518993"/>
    <lineage>
        <taxon>Bacteria</taxon>
        <taxon>Pseudomonadati</taxon>
        <taxon>Pseudomonadota</taxon>
        <taxon>Gammaproteobacteria</taxon>
        <taxon>Cellvibrionales</taxon>
        <taxon>Halieaceae</taxon>
        <taxon>Candidatus Litorirhabdus</taxon>
    </lineage>
</organism>
<comment type="function">
    <text evidence="7 8">Key enzyme in folate metabolism. Catalyzes an essential reaction for de novo glycine and purine synthesis, and for DNA precursor synthesis.</text>
</comment>
<dbReference type="InterPro" id="IPR024072">
    <property type="entry name" value="DHFR-like_dom_sf"/>
</dbReference>
<keyword evidence="12" id="KW-1185">Reference proteome</keyword>
<dbReference type="PROSITE" id="PS51330">
    <property type="entry name" value="DHFR_2"/>
    <property type="match status" value="1"/>
</dbReference>
<protein>
    <recommendedName>
        <fullName evidence="3 8">Dihydrofolate reductase</fullName>
        <ecNumber evidence="3 8">1.5.1.3</ecNumber>
    </recommendedName>
</protein>
<evidence type="ECO:0000313" key="11">
    <source>
        <dbReference type="EMBL" id="MCX2980085.1"/>
    </source>
</evidence>
<dbReference type="SUPFAM" id="SSF53597">
    <property type="entry name" value="Dihydrofolate reductase-like"/>
    <property type="match status" value="1"/>
</dbReference>
<dbReference type="Gene3D" id="3.40.430.10">
    <property type="entry name" value="Dihydrofolate Reductase, subunit A"/>
    <property type="match status" value="1"/>
</dbReference>
<evidence type="ECO:0000256" key="1">
    <source>
        <dbReference type="ARBA" id="ARBA00004903"/>
    </source>
</evidence>
<dbReference type="CDD" id="cd00209">
    <property type="entry name" value="DHFR"/>
    <property type="match status" value="1"/>
</dbReference>
<comment type="catalytic activity">
    <reaction evidence="8">
        <text>(6S)-5,6,7,8-tetrahydrofolate + NADP(+) = 7,8-dihydrofolate + NADPH + H(+)</text>
        <dbReference type="Rhea" id="RHEA:15009"/>
        <dbReference type="ChEBI" id="CHEBI:15378"/>
        <dbReference type="ChEBI" id="CHEBI:57451"/>
        <dbReference type="ChEBI" id="CHEBI:57453"/>
        <dbReference type="ChEBI" id="CHEBI:57783"/>
        <dbReference type="ChEBI" id="CHEBI:58349"/>
        <dbReference type="EC" id="1.5.1.3"/>
    </reaction>
</comment>
<dbReference type="InterPro" id="IPR017925">
    <property type="entry name" value="DHFR_CS"/>
</dbReference>
<dbReference type="PROSITE" id="PS00075">
    <property type="entry name" value="DHFR_1"/>
    <property type="match status" value="1"/>
</dbReference>
<evidence type="ECO:0000256" key="4">
    <source>
        <dbReference type="ARBA" id="ARBA00022563"/>
    </source>
</evidence>
<evidence type="ECO:0000259" key="10">
    <source>
        <dbReference type="PROSITE" id="PS51330"/>
    </source>
</evidence>
<reference evidence="11" key="1">
    <citation type="submission" date="2019-02" db="EMBL/GenBank/DDBJ databases">
        <authorList>
            <person name="Li S.-H."/>
        </authorList>
    </citation>
    <scope>NUCLEOTIDE SEQUENCE</scope>
    <source>
        <strain evidence="11">IMCC14734</strain>
    </source>
</reference>
<dbReference type="PIRSF" id="PIRSF000194">
    <property type="entry name" value="DHFR"/>
    <property type="match status" value="1"/>
</dbReference>
<proteinExistence type="inferred from homology"/>
<comment type="similarity">
    <text evidence="2 8 9">Belongs to the dihydrofolate reductase family.</text>
</comment>
<comment type="caution">
    <text evidence="11">The sequence shown here is derived from an EMBL/GenBank/DDBJ whole genome shotgun (WGS) entry which is preliminary data.</text>
</comment>
<evidence type="ECO:0000256" key="8">
    <source>
        <dbReference type="PIRNR" id="PIRNR000194"/>
    </source>
</evidence>
<evidence type="ECO:0000256" key="2">
    <source>
        <dbReference type="ARBA" id="ARBA00009539"/>
    </source>
</evidence>
<dbReference type="PANTHER" id="PTHR48069">
    <property type="entry name" value="DIHYDROFOLATE REDUCTASE"/>
    <property type="match status" value="1"/>
</dbReference>
<evidence type="ECO:0000313" key="12">
    <source>
        <dbReference type="Proteomes" id="UP001143362"/>
    </source>
</evidence>
<dbReference type="EMBL" id="SHNN01000001">
    <property type="protein sequence ID" value="MCX2980085.1"/>
    <property type="molecule type" value="Genomic_DNA"/>
</dbReference>
<comment type="pathway">
    <text evidence="1 8">Cofactor biosynthesis; tetrahydrofolate biosynthesis; 5,6,7,8-tetrahydrofolate from 7,8-dihydrofolate: step 1/1.</text>
</comment>
<dbReference type="Proteomes" id="UP001143362">
    <property type="component" value="Unassembled WGS sequence"/>
</dbReference>
<dbReference type="PANTHER" id="PTHR48069:SF3">
    <property type="entry name" value="DIHYDROFOLATE REDUCTASE"/>
    <property type="match status" value="1"/>
</dbReference>
<gene>
    <name evidence="11" type="ORF">EYC98_04305</name>
</gene>
<dbReference type="PRINTS" id="PR00070">
    <property type="entry name" value="DHFR"/>
</dbReference>
<keyword evidence="6 8" id="KW-0560">Oxidoreductase</keyword>